<keyword evidence="2" id="KW-0282">Flagellum</keyword>
<dbReference type="InterPro" id="IPR021136">
    <property type="entry name" value="Flagellar_hook_control-like_C"/>
</dbReference>
<reference evidence="2 3" key="1">
    <citation type="journal article" date="2021" name="Sci. Rep.">
        <title>The distribution of antibiotic resistance genes in chicken gut microbiota commensals.</title>
        <authorList>
            <person name="Juricova H."/>
            <person name="Matiasovicova J."/>
            <person name="Kubasova T."/>
            <person name="Cejkova D."/>
            <person name="Rychlik I."/>
        </authorList>
    </citation>
    <scope>NUCLEOTIDE SEQUENCE [LARGE SCALE GENOMIC DNA]</scope>
    <source>
        <strain evidence="2 3">An564</strain>
    </source>
</reference>
<gene>
    <name evidence="2" type="ORF">H9X81_01055</name>
</gene>
<sequence length="365" mass="39192">MQQIAVNQMNGTSGGSLRQKLDLSDACQATDAFAMLFMQLMGQTIQPEALLQMQGEQPLAQTDAVLPAAAGTVGSMASGNEMQAMLADLIQNAGSTPAEGAFLQTFAMQSMDTVPGTAAAEGAVQGAELLDGEAEDMQQLYTVLKAAWGGEESSSLMENGFSTLQAGNAFRTARQLLEQQEKETVVPVDVESLQADVNAGRFLTAQPEAAQLPLPSAEEIGKQLKTGILHQTAQGKSEFIVRLEPEGIGEIVVKISDDREHMALSIFTASTQAARLISNEVATLQEALRPLQVQVQQVTLLPTEQAVSYASQSALTDQGQQQSFAQQYFEQRQQHRGGHWQQEDDSFEAVIGQTQAPDSELDAYI</sequence>
<keyword evidence="2" id="KW-0969">Cilium</keyword>
<name>A0ABS2GII6_9FIRM</name>
<organism evidence="2 3">
    <name type="scientific">Hydrogenoanaerobacterium saccharovorans</name>
    <dbReference type="NCBI Taxonomy" id="474960"/>
    <lineage>
        <taxon>Bacteria</taxon>
        <taxon>Bacillati</taxon>
        <taxon>Bacillota</taxon>
        <taxon>Clostridia</taxon>
        <taxon>Eubacteriales</taxon>
        <taxon>Oscillospiraceae</taxon>
        <taxon>Hydrogenoanaerobacterium</taxon>
    </lineage>
</organism>
<dbReference type="Pfam" id="PF02120">
    <property type="entry name" value="Flg_hook"/>
    <property type="match status" value="1"/>
</dbReference>
<dbReference type="EMBL" id="JACSNR010000001">
    <property type="protein sequence ID" value="MBM6922282.1"/>
    <property type="molecule type" value="Genomic_DNA"/>
</dbReference>
<dbReference type="Proteomes" id="UP000724149">
    <property type="component" value="Unassembled WGS sequence"/>
</dbReference>
<protein>
    <submittedName>
        <fullName evidence="2">Flagellar hook-length control protein FliK</fullName>
    </submittedName>
</protein>
<keyword evidence="2" id="KW-0966">Cell projection</keyword>
<evidence type="ECO:0000259" key="1">
    <source>
        <dbReference type="Pfam" id="PF02120"/>
    </source>
</evidence>
<keyword evidence="3" id="KW-1185">Reference proteome</keyword>
<dbReference type="Gene3D" id="3.30.750.140">
    <property type="match status" value="1"/>
</dbReference>
<evidence type="ECO:0000313" key="2">
    <source>
        <dbReference type="EMBL" id="MBM6922282.1"/>
    </source>
</evidence>
<evidence type="ECO:0000313" key="3">
    <source>
        <dbReference type="Proteomes" id="UP000724149"/>
    </source>
</evidence>
<dbReference type="RefSeq" id="WP_204719271.1">
    <property type="nucleotide sequence ID" value="NZ_JACSNR010000001.1"/>
</dbReference>
<proteinExistence type="predicted"/>
<dbReference type="InterPro" id="IPR038610">
    <property type="entry name" value="FliK-like_C_sf"/>
</dbReference>
<feature type="domain" description="Flagellar hook-length control protein-like C-terminal" evidence="1">
    <location>
        <begin position="229"/>
        <end position="299"/>
    </location>
</feature>
<accession>A0ABS2GII6</accession>
<comment type="caution">
    <text evidence="2">The sequence shown here is derived from an EMBL/GenBank/DDBJ whole genome shotgun (WGS) entry which is preliminary data.</text>
</comment>